<dbReference type="EMBL" id="VRMG01000008">
    <property type="protein sequence ID" value="TXN29768.1"/>
    <property type="molecule type" value="Genomic_DNA"/>
</dbReference>
<dbReference type="PROSITE" id="PS51736">
    <property type="entry name" value="RECOMBINASES_3"/>
    <property type="match status" value="1"/>
</dbReference>
<dbReference type="Gene3D" id="3.40.50.1390">
    <property type="entry name" value="Resolvase, N-terminal catalytic domain"/>
    <property type="match status" value="1"/>
</dbReference>
<dbReference type="SMART" id="SM00857">
    <property type="entry name" value="Resolvase"/>
    <property type="match status" value="1"/>
</dbReference>
<keyword evidence="1" id="KW-0238">DNA-binding</keyword>
<dbReference type="PANTHER" id="PTHR30461">
    <property type="entry name" value="DNA-INVERTASE FROM LAMBDOID PROPHAGE"/>
    <property type="match status" value="1"/>
</dbReference>
<proteinExistence type="predicted"/>
<dbReference type="InterPro" id="IPR036162">
    <property type="entry name" value="Resolvase-like_N_sf"/>
</dbReference>
<evidence type="ECO:0000259" key="4">
    <source>
        <dbReference type="PROSITE" id="PS51736"/>
    </source>
</evidence>
<evidence type="ECO:0000313" key="6">
    <source>
        <dbReference type="EMBL" id="TXN29768.1"/>
    </source>
</evidence>
<gene>
    <name evidence="6" type="ORF">FVP33_11500</name>
</gene>
<reference evidence="6 7" key="1">
    <citation type="submission" date="2019-08" db="EMBL/GenBank/DDBJ databases">
        <title>Bacterial whole genome sequence for Glaciihabitans sp. CHu50b-6-2.</title>
        <authorList>
            <person name="Jin L."/>
        </authorList>
    </citation>
    <scope>NUCLEOTIDE SEQUENCE [LARGE SCALE GENOMIC DNA]</scope>
    <source>
        <strain evidence="6 7">CHu50b-6-2</strain>
    </source>
</reference>
<protein>
    <submittedName>
        <fullName evidence="6">Recombinase family protein</fullName>
    </submittedName>
</protein>
<keyword evidence="7" id="KW-1185">Reference proteome</keyword>
<feature type="domain" description="Recombinase" evidence="5">
    <location>
        <begin position="190"/>
        <end position="325"/>
    </location>
</feature>
<dbReference type="PROSITE" id="PS51737">
    <property type="entry name" value="RECOMBINASE_DNA_BIND"/>
    <property type="match status" value="1"/>
</dbReference>
<name>A0A5C8UN38_9MICO</name>
<feature type="domain" description="Resolvase/invertase-type recombinase catalytic" evidence="4">
    <location>
        <begin position="30"/>
        <end position="182"/>
    </location>
</feature>
<keyword evidence="2" id="KW-0233">DNA recombination</keyword>
<dbReference type="GO" id="GO:0003677">
    <property type="term" value="F:DNA binding"/>
    <property type="evidence" value="ECO:0007669"/>
    <property type="project" value="UniProtKB-KW"/>
</dbReference>
<dbReference type="InterPro" id="IPR025827">
    <property type="entry name" value="Zn_ribbon_recom_dom"/>
</dbReference>
<dbReference type="InterPro" id="IPR050639">
    <property type="entry name" value="SSR_resolvase"/>
</dbReference>
<dbReference type="InterPro" id="IPR006119">
    <property type="entry name" value="Resolv_N"/>
</dbReference>
<dbReference type="GO" id="GO:0000150">
    <property type="term" value="F:DNA strand exchange activity"/>
    <property type="evidence" value="ECO:0007669"/>
    <property type="project" value="InterPro"/>
</dbReference>
<dbReference type="InterPro" id="IPR038109">
    <property type="entry name" value="DNA_bind_recomb_sf"/>
</dbReference>
<keyword evidence="3" id="KW-0175">Coiled coil</keyword>
<comment type="caution">
    <text evidence="6">The sequence shown here is derived from an EMBL/GenBank/DDBJ whole genome shotgun (WGS) entry which is preliminary data.</text>
</comment>
<feature type="coiled-coil region" evidence="3">
    <location>
        <begin position="426"/>
        <end position="484"/>
    </location>
</feature>
<dbReference type="Proteomes" id="UP000321379">
    <property type="component" value="Unassembled WGS sequence"/>
</dbReference>
<sequence length="545" mass="60014">MKRPAVTNVPSRHLPFRWTGPEVASPGTRPVFLYLRLSRAHGDGQDAIERQRIDLTRMLTGEGGWTIMGEYVDRDSASSYATRERRGWRALNAAITSGRVEAVAFWKLDRTSRIAARCLEWVAQCQRRGVTLLSHQDSSEELNSVAAGAKLVTGVKALLAEAETDTMSERQRAAKRHAAPAGFMNGGRPPFGWQPGPRIVDAVGRSGRRLVPDPVEHPALKDAVTLLLGGAGLRQVATHWYSTYGIRGPSGGLVAEEMVRRAVTSPRMLGYRPHLVPEHRAGVKVELLDYIARTPEGEPVISQEPVCDFPTWMRVQEALSSRGTVARNGWGSRAWLLTGLLTCPCGRPLHGVAQSQKPGPDGQRPIRYVYRCKANRIYGAGACPAGASITATAAEQHVTQWFFDYLSGPRIEEDHARMVDELHHAVGRVEAELAVVREEREALLANQGQTQFRGGMVNVLFGMLRDVQERIDRLETELLALGDGVPAILTRDQIAEAWPTLNNESRKMLLRQVIQRVDLRAGRGTAAARITILLRSDLAGSEQLA</sequence>
<dbReference type="AlphaFoldDB" id="A0A5C8UN38"/>
<accession>A0A5C8UN38</accession>
<dbReference type="CDD" id="cd00338">
    <property type="entry name" value="Ser_Recombinase"/>
    <property type="match status" value="1"/>
</dbReference>
<evidence type="ECO:0000256" key="1">
    <source>
        <dbReference type="ARBA" id="ARBA00023125"/>
    </source>
</evidence>
<dbReference type="PANTHER" id="PTHR30461:SF2">
    <property type="entry name" value="SERINE RECOMBINASE PINE-RELATED"/>
    <property type="match status" value="1"/>
</dbReference>
<evidence type="ECO:0000313" key="7">
    <source>
        <dbReference type="Proteomes" id="UP000321379"/>
    </source>
</evidence>
<dbReference type="Gene3D" id="3.90.1750.20">
    <property type="entry name" value="Putative Large Serine Recombinase, Chain B, Domain 2"/>
    <property type="match status" value="1"/>
</dbReference>
<evidence type="ECO:0000259" key="5">
    <source>
        <dbReference type="PROSITE" id="PS51737"/>
    </source>
</evidence>
<dbReference type="Pfam" id="PF13408">
    <property type="entry name" value="Zn_ribbon_recom"/>
    <property type="match status" value="1"/>
</dbReference>
<evidence type="ECO:0000256" key="2">
    <source>
        <dbReference type="ARBA" id="ARBA00023172"/>
    </source>
</evidence>
<dbReference type="SUPFAM" id="SSF53041">
    <property type="entry name" value="Resolvase-like"/>
    <property type="match status" value="1"/>
</dbReference>
<dbReference type="Pfam" id="PF00239">
    <property type="entry name" value="Resolvase"/>
    <property type="match status" value="1"/>
</dbReference>
<organism evidence="6 7">
    <name type="scientific">Lacisediminihabitans profunda</name>
    <dbReference type="NCBI Taxonomy" id="2594790"/>
    <lineage>
        <taxon>Bacteria</taxon>
        <taxon>Bacillati</taxon>
        <taxon>Actinomycetota</taxon>
        <taxon>Actinomycetes</taxon>
        <taxon>Micrococcales</taxon>
        <taxon>Microbacteriaceae</taxon>
        <taxon>Lacisediminihabitans</taxon>
    </lineage>
</organism>
<dbReference type="InterPro" id="IPR011109">
    <property type="entry name" value="DNA_bind_recombinase_dom"/>
</dbReference>
<evidence type="ECO:0000256" key="3">
    <source>
        <dbReference type="SAM" id="Coils"/>
    </source>
</evidence>